<dbReference type="Proteomes" id="UP000260025">
    <property type="component" value="Unassembled WGS sequence"/>
</dbReference>
<keyword evidence="2 4" id="KW-0442">Lipid degradation</keyword>
<dbReference type="PANTHER" id="PTHR14226">
    <property type="entry name" value="NEUROPATHY TARGET ESTERASE/SWISS CHEESE D.MELANOGASTER"/>
    <property type="match status" value="1"/>
</dbReference>
<proteinExistence type="predicted"/>
<protein>
    <submittedName>
        <fullName evidence="6">Patatin-like phospholipase family protein</fullName>
    </submittedName>
</protein>
<dbReference type="InterPro" id="IPR016035">
    <property type="entry name" value="Acyl_Trfase/lysoPLipase"/>
</dbReference>
<dbReference type="PROSITE" id="PS51635">
    <property type="entry name" value="PNPLA"/>
    <property type="match status" value="1"/>
</dbReference>
<gene>
    <name evidence="6" type="ORF">DXA38_03480</name>
</gene>
<evidence type="ECO:0000256" key="3">
    <source>
        <dbReference type="ARBA" id="ARBA00023098"/>
    </source>
</evidence>
<feature type="short sequence motif" description="DGA/G" evidence="4">
    <location>
        <begin position="177"/>
        <end position="179"/>
    </location>
</feature>
<evidence type="ECO:0000313" key="7">
    <source>
        <dbReference type="Proteomes" id="UP000260025"/>
    </source>
</evidence>
<name>A0A3E2W1T0_CLOIN</name>
<organism evidence="6 7">
    <name type="scientific">Clostridium innocuum</name>
    <dbReference type="NCBI Taxonomy" id="1522"/>
    <lineage>
        <taxon>Bacteria</taxon>
        <taxon>Bacillati</taxon>
        <taxon>Bacillota</taxon>
        <taxon>Clostridia</taxon>
        <taxon>Eubacteriales</taxon>
        <taxon>Clostridiaceae</taxon>
        <taxon>Clostridium</taxon>
    </lineage>
</organism>
<feature type="domain" description="PNPLA" evidence="5">
    <location>
        <begin position="5"/>
        <end position="190"/>
    </location>
</feature>
<dbReference type="Gene3D" id="3.40.1090.10">
    <property type="entry name" value="Cytosolic phospholipase A2 catalytic domain"/>
    <property type="match status" value="2"/>
</dbReference>
<dbReference type="GO" id="GO:0016042">
    <property type="term" value="P:lipid catabolic process"/>
    <property type="evidence" value="ECO:0007669"/>
    <property type="project" value="UniProtKB-UniRule"/>
</dbReference>
<dbReference type="AlphaFoldDB" id="A0A3E2W1T0"/>
<dbReference type="EMBL" id="QVEV01000003">
    <property type="protein sequence ID" value="RGC18037.1"/>
    <property type="molecule type" value="Genomic_DNA"/>
</dbReference>
<evidence type="ECO:0000259" key="5">
    <source>
        <dbReference type="PROSITE" id="PS51635"/>
    </source>
</evidence>
<keyword evidence="3 4" id="KW-0443">Lipid metabolism</keyword>
<dbReference type="RefSeq" id="WP_117442010.1">
    <property type="nucleotide sequence ID" value="NZ_JAJFEN010000011.1"/>
</dbReference>
<comment type="caution">
    <text evidence="6">The sequence shown here is derived from an EMBL/GenBank/DDBJ whole genome shotgun (WGS) entry which is preliminary data.</text>
</comment>
<dbReference type="InterPro" id="IPR050301">
    <property type="entry name" value="NTE"/>
</dbReference>
<dbReference type="OrthoDB" id="9770965at2"/>
<evidence type="ECO:0000256" key="1">
    <source>
        <dbReference type="ARBA" id="ARBA00022801"/>
    </source>
</evidence>
<feature type="short sequence motif" description="GXSXG" evidence="4">
    <location>
        <begin position="36"/>
        <end position="40"/>
    </location>
</feature>
<feature type="active site" description="Proton acceptor" evidence="4">
    <location>
        <position position="177"/>
    </location>
</feature>
<evidence type="ECO:0000256" key="4">
    <source>
        <dbReference type="PROSITE-ProRule" id="PRU01161"/>
    </source>
</evidence>
<evidence type="ECO:0000256" key="2">
    <source>
        <dbReference type="ARBA" id="ARBA00022963"/>
    </source>
</evidence>
<feature type="active site" description="Nucleophile" evidence="4">
    <location>
        <position position="38"/>
    </location>
</feature>
<sequence>MKRALVFGGGGSKGAYELGVWRALEELGISFDIVTGTSIGAMIGAMYVQKQYERCLELWEKLSVDDIIANGVNLDMDIELLMSQKGRYKTLLKSYVKNKGADITPFVNKLQDYFDAERFFSSNIDYACMCVNVTKKQPQPIFRKDMSKDTALDYIIASASCFPAFPMKEIEGEHYVDGGYYDNVPIELARSMGAQQIVAVDLKAVGKKKIHRPQKDVVYIEPQVSLGSFLLFDQERIHRNMERGYQDTLKKFDRCLGSIYTFSLQDKANIIAFEERIHRQLEQIDDLVDRRYMSKLVKKAFHHQMIASFSHFQEYDWPFLRMLEMTALAFQMDDIGIQSFPDFAEQVLACAQKHVSIAERADRDALHLLDAAASLKGQSTKEIICSIYYYMRTAGAVSRKELEAIALLMNDSFVMAYLLYAMAQLAEKGNTCLSQVQPQGL</sequence>
<reference evidence="6 7" key="1">
    <citation type="submission" date="2018-08" db="EMBL/GenBank/DDBJ databases">
        <title>A genome reference for cultivated species of the human gut microbiota.</title>
        <authorList>
            <person name="Zou Y."/>
            <person name="Xue W."/>
            <person name="Luo G."/>
        </authorList>
    </citation>
    <scope>NUCLEOTIDE SEQUENCE [LARGE SCALE GENOMIC DNA]</scope>
    <source>
        <strain evidence="6 7">OF01-2LB</strain>
    </source>
</reference>
<dbReference type="InterPro" id="IPR002641">
    <property type="entry name" value="PNPLA_dom"/>
</dbReference>
<dbReference type="GO" id="GO:0016787">
    <property type="term" value="F:hydrolase activity"/>
    <property type="evidence" value="ECO:0007669"/>
    <property type="project" value="UniProtKB-UniRule"/>
</dbReference>
<evidence type="ECO:0000313" key="6">
    <source>
        <dbReference type="EMBL" id="RGC18037.1"/>
    </source>
</evidence>
<dbReference type="Pfam" id="PF01734">
    <property type="entry name" value="Patatin"/>
    <property type="match status" value="1"/>
</dbReference>
<dbReference type="SUPFAM" id="SSF52151">
    <property type="entry name" value="FabD/lysophospholipase-like"/>
    <property type="match status" value="1"/>
</dbReference>
<dbReference type="CDD" id="cd07209">
    <property type="entry name" value="Pat_hypo_Ecoli_Z1214_like"/>
    <property type="match status" value="1"/>
</dbReference>
<feature type="short sequence motif" description="GXGXXG" evidence="4">
    <location>
        <begin position="9"/>
        <end position="14"/>
    </location>
</feature>
<keyword evidence="1 4" id="KW-0378">Hydrolase</keyword>
<dbReference type="PANTHER" id="PTHR14226:SF29">
    <property type="entry name" value="NEUROPATHY TARGET ESTERASE SWS"/>
    <property type="match status" value="1"/>
</dbReference>
<accession>A0A3E2W1T0</accession>